<dbReference type="Proteomes" id="UP000554482">
    <property type="component" value="Unassembled WGS sequence"/>
</dbReference>
<sequence>MTLPQPPMPIPLDLLRETGNFWNNTLIFTLLNGGHLNPNLAMRTVKAKWKVSDTSDMVQTGHNLYVCRFNYVEDQIRIKNTNYGLSLDA</sequence>
<evidence type="ECO:0000313" key="1">
    <source>
        <dbReference type="EMBL" id="KAF5179605.1"/>
    </source>
</evidence>
<evidence type="ECO:0000313" key="2">
    <source>
        <dbReference type="Proteomes" id="UP000554482"/>
    </source>
</evidence>
<proteinExistence type="predicted"/>
<accession>A0A7J6V607</accession>
<organism evidence="1 2">
    <name type="scientific">Thalictrum thalictroides</name>
    <name type="common">Rue-anemone</name>
    <name type="synonym">Anemone thalictroides</name>
    <dbReference type="NCBI Taxonomy" id="46969"/>
    <lineage>
        <taxon>Eukaryota</taxon>
        <taxon>Viridiplantae</taxon>
        <taxon>Streptophyta</taxon>
        <taxon>Embryophyta</taxon>
        <taxon>Tracheophyta</taxon>
        <taxon>Spermatophyta</taxon>
        <taxon>Magnoliopsida</taxon>
        <taxon>Ranunculales</taxon>
        <taxon>Ranunculaceae</taxon>
        <taxon>Thalictroideae</taxon>
        <taxon>Thalictrum</taxon>
    </lineage>
</organism>
<protein>
    <submittedName>
        <fullName evidence="1">Uncharacterized protein</fullName>
    </submittedName>
</protein>
<reference evidence="1 2" key="1">
    <citation type="submission" date="2020-06" db="EMBL/GenBank/DDBJ databases">
        <title>Transcriptomic and genomic resources for Thalictrum thalictroides and T. hernandezii: Facilitating candidate gene discovery in an emerging model plant lineage.</title>
        <authorList>
            <person name="Arias T."/>
            <person name="Riano-Pachon D.M."/>
            <person name="Di Stilio V.S."/>
        </authorList>
    </citation>
    <scope>NUCLEOTIDE SEQUENCE [LARGE SCALE GENOMIC DNA]</scope>
    <source>
        <strain evidence="2">cv. WT478/WT964</strain>
        <tissue evidence="1">Leaves</tissue>
    </source>
</reference>
<gene>
    <name evidence="1" type="ORF">FRX31_030811</name>
</gene>
<keyword evidence="2" id="KW-1185">Reference proteome</keyword>
<dbReference type="AlphaFoldDB" id="A0A7J6V607"/>
<comment type="caution">
    <text evidence="1">The sequence shown here is derived from an EMBL/GenBank/DDBJ whole genome shotgun (WGS) entry which is preliminary data.</text>
</comment>
<name>A0A7J6V607_THATH</name>
<dbReference type="EMBL" id="JABWDY010038573">
    <property type="protein sequence ID" value="KAF5179605.1"/>
    <property type="molecule type" value="Genomic_DNA"/>
</dbReference>